<evidence type="ECO:0000256" key="3">
    <source>
        <dbReference type="ARBA" id="ARBA00022553"/>
    </source>
</evidence>
<evidence type="ECO:0000256" key="8">
    <source>
        <dbReference type="ARBA" id="ARBA00023163"/>
    </source>
</evidence>
<dbReference type="SUPFAM" id="SSF52172">
    <property type="entry name" value="CheY-like"/>
    <property type="match status" value="1"/>
</dbReference>
<dbReference type="PROSITE" id="PS50110">
    <property type="entry name" value="RESPONSE_REGULATORY"/>
    <property type="match status" value="1"/>
</dbReference>
<dbReference type="GO" id="GO:0003700">
    <property type="term" value="F:DNA-binding transcription factor activity"/>
    <property type="evidence" value="ECO:0007669"/>
    <property type="project" value="InterPro"/>
</dbReference>
<dbReference type="PANTHER" id="PTHR45526:SF1">
    <property type="entry name" value="TRANSCRIPTIONAL REGULATORY PROTEIN DCUR-RELATED"/>
    <property type="match status" value="1"/>
</dbReference>
<reference evidence="12 13" key="1">
    <citation type="submission" date="2020-07" db="EMBL/GenBank/DDBJ databases">
        <title>Sequencing the genomes of 1000 actinobacteria strains.</title>
        <authorList>
            <person name="Klenk H.-P."/>
        </authorList>
    </citation>
    <scope>NUCLEOTIDE SEQUENCE [LARGE SCALE GENOMIC DNA]</scope>
    <source>
        <strain evidence="12 13">DSM 22083</strain>
    </source>
</reference>
<feature type="modified residue" description="4-aspartylphosphate" evidence="10">
    <location>
        <position position="56"/>
    </location>
</feature>
<keyword evidence="6 9" id="KW-0238">DNA-binding</keyword>
<dbReference type="InterPro" id="IPR036390">
    <property type="entry name" value="WH_DNA-bd_sf"/>
</dbReference>
<proteinExistence type="predicted"/>
<dbReference type="PIRSF" id="PIRSF006171">
    <property type="entry name" value="RR_citrat_malat"/>
    <property type="match status" value="1"/>
</dbReference>
<dbReference type="PANTHER" id="PTHR45526">
    <property type="entry name" value="TRANSCRIPTIONAL REGULATORY PROTEIN DPIA"/>
    <property type="match status" value="1"/>
</dbReference>
<dbReference type="EMBL" id="JACCBU010000001">
    <property type="protein sequence ID" value="NYE72860.1"/>
    <property type="molecule type" value="Genomic_DNA"/>
</dbReference>
<sequence>MTFRVLVVEDEPIAAEAAAEYLRRLSGFALAGVAHSAAEAVRVLNADSGLDLILLDMNLPDTHGLELLRLVRGTGRPCDVIAVTSAREVTLIRQAVAQGVVSYLLKPFTFAGFRAKLESYAAYRQQLAAGPEVVNQSGLDAMIGLLRPPPGHEELPKGLSPETLERVTALLRQGPASAAEVAAAVGVSRVTARRYLEHLAVARLAERDSRYGGPGRPEVEYRWSGPGSR</sequence>
<protein>
    <recommendedName>
        <fullName evidence="9">Transcriptional regulatory protein</fullName>
    </recommendedName>
</protein>
<dbReference type="Pfam" id="PF00072">
    <property type="entry name" value="Response_reg"/>
    <property type="match status" value="1"/>
</dbReference>
<dbReference type="InterPro" id="IPR011006">
    <property type="entry name" value="CheY-like_superfamily"/>
</dbReference>
<dbReference type="GO" id="GO:0005737">
    <property type="term" value="C:cytoplasm"/>
    <property type="evidence" value="ECO:0007669"/>
    <property type="project" value="UniProtKB-SubCell"/>
</dbReference>
<keyword evidence="13" id="KW-1185">Reference proteome</keyword>
<comment type="subcellular location">
    <subcellularLocation>
        <location evidence="1 9">Cytoplasm</location>
    </subcellularLocation>
</comment>
<dbReference type="InterPro" id="IPR001789">
    <property type="entry name" value="Sig_transdc_resp-reg_receiver"/>
</dbReference>
<evidence type="ECO:0000256" key="6">
    <source>
        <dbReference type="ARBA" id="ARBA00023125"/>
    </source>
</evidence>
<name>A0A7Y9I9Q6_9ACTN</name>
<dbReference type="AlphaFoldDB" id="A0A7Y9I9Q6"/>
<dbReference type="GO" id="GO:0000156">
    <property type="term" value="F:phosphorelay response regulator activity"/>
    <property type="evidence" value="ECO:0007669"/>
    <property type="project" value="TreeGrafter"/>
</dbReference>
<feature type="domain" description="Response regulatory" evidence="11">
    <location>
        <begin position="4"/>
        <end position="121"/>
    </location>
</feature>
<evidence type="ECO:0000256" key="10">
    <source>
        <dbReference type="PROSITE-ProRule" id="PRU00169"/>
    </source>
</evidence>
<evidence type="ECO:0000256" key="5">
    <source>
        <dbReference type="ARBA" id="ARBA00023015"/>
    </source>
</evidence>
<keyword evidence="2 9" id="KW-0963">Cytoplasm</keyword>
<dbReference type="GO" id="GO:0003677">
    <property type="term" value="F:DNA binding"/>
    <property type="evidence" value="ECO:0007669"/>
    <property type="project" value="UniProtKB-KW"/>
</dbReference>
<evidence type="ECO:0000313" key="12">
    <source>
        <dbReference type="EMBL" id="NYE72860.1"/>
    </source>
</evidence>
<dbReference type="SUPFAM" id="SSF46785">
    <property type="entry name" value="Winged helix' DNA-binding domain"/>
    <property type="match status" value="1"/>
</dbReference>
<dbReference type="Gene3D" id="1.10.10.10">
    <property type="entry name" value="Winged helix-like DNA-binding domain superfamily/Winged helix DNA-binding domain"/>
    <property type="match status" value="1"/>
</dbReference>
<dbReference type="RefSeq" id="WP_179753941.1">
    <property type="nucleotide sequence ID" value="NZ_JACCBU010000001.1"/>
</dbReference>
<keyword evidence="3 10" id="KW-0597">Phosphoprotein</keyword>
<evidence type="ECO:0000256" key="2">
    <source>
        <dbReference type="ARBA" id="ARBA00022490"/>
    </source>
</evidence>
<keyword evidence="7 9" id="KW-0010">Activator</keyword>
<dbReference type="InterPro" id="IPR024187">
    <property type="entry name" value="Sig_transdc_resp-reg_cit/mal"/>
</dbReference>
<gene>
    <name evidence="12" type="ORF">BKA15_004189</name>
</gene>
<dbReference type="Proteomes" id="UP000569914">
    <property type="component" value="Unassembled WGS sequence"/>
</dbReference>
<comment type="caution">
    <text evidence="12">The sequence shown here is derived from an EMBL/GenBank/DDBJ whole genome shotgun (WGS) entry which is preliminary data.</text>
</comment>
<keyword evidence="4 9" id="KW-0902">Two-component regulatory system</keyword>
<accession>A0A7Y9I9Q6</accession>
<evidence type="ECO:0000313" key="13">
    <source>
        <dbReference type="Proteomes" id="UP000569914"/>
    </source>
</evidence>
<dbReference type="InterPro" id="IPR051271">
    <property type="entry name" value="2C-system_Tx_regulators"/>
</dbReference>
<organism evidence="12 13">
    <name type="scientific">Microlunatus parietis</name>
    <dbReference type="NCBI Taxonomy" id="682979"/>
    <lineage>
        <taxon>Bacteria</taxon>
        <taxon>Bacillati</taxon>
        <taxon>Actinomycetota</taxon>
        <taxon>Actinomycetes</taxon>
        <taxon>Propionibacteriales</taxon>
        <taxon>Propionibacteriaceae</taxon>
        <taxon>Microlunatus</taxon>
    </lineage>
</organism>
<evidence type="ECO:0000256" key="4">
    <source>
        <dbReference type="ARBA" id="ARBA00023012"/>
    </source>
</evidence>
<evidence type="ECO:0000256" key="7">
    <source>
        <dbReference type="ARBA" id="ARBA00023159"/>
    </source>
</evidence>
<evidence type="ECO:0000259" key="11">
    <source>
        <dbReference type="PROSITE" id="PS50110"/>
    </source>
</evidence>
<evidence type="ECO:0000256" key="1">
    <source>
        <dbReference type="ARBA" id="ARBA00004496"/>
    </source>
</evidence>
<evidence type="ECO:0000256" key="9">
    <source>
        <dbReference type="PIRNR" id="PIRNR006171"/>
    </source>
</evidence>
<keyword evidence="5 9" id="KW-0805">Transcription regulation</keyword>
<dbReference type="SMART" id="SM00448">
    <property type="entry name" value="REC"/>
    <property type="match status" value="1"/>
</dbReference>
<dbReference type="Gene3D" id="3.40.50.2300">
    <property type="match status" value="1"/>
</dbReference>
<keyword evidence="8 9" id="KW-0804">Transcription</keyword>
<dbReference type="InterPro" id="IPR036388">
    <property type="entry name" value="WH-like_DNA-bd_sf"/>
</dbReference>